<feature type="domain" description="4Fe-4S ferredoxin-type" evidence="10">
    <location>
        <begin position="209"/>
        <end position="237"/>
    </location>
</feature>
<dbReference type="Pfam" id="PF04879">
    <property type="entry name" value="Molybdop_Fe4S4"/>
    <property type="match status" value="1"/>
</dbReference>
<evidence type="ECO:0000256" key="3">
    <source>
        <dbReference type="ARBA" id="ARBA00022723"/>
    </source>
</evidence>
<dbReference type="GO" id="GO:0051539">
    <property type="term" value="F:4 iron, 4 sulfur cluster binding"/>
    <property type="evidence" value="ECO:0007669"/>
    <property type="project" value="UniProtKB-KW"/>
</dbReference>
<evidence type="ECO:0000259" key="9">
    <source>
        <dbReference type="PROSITE" id="PS51085"/>
    </source>
</evidence>
<evidence type="ECO:0000259" key="10">
    <source>
        <dbReference type="PROSITE" id="PS51379"/>
    </source>
</evidence>
<comment type="cofactor">
    <cofactor evidence="8">
        <name>[2Fe-2S] cluster</name>
        <dbReference type="ChEBI" id="CHEBI:190135"/>
    </cofactor>
</comment>
<dbReference type="InterPro" id="IPR017900">
    <property type="entry name" value="4Fe4S_Fe_S_CS"/>
</dbReference>
<evidence type="ECO:0000256" key="6">
    <source>
        <dbReference type="ARBA" id="ARBA00023004"/>
    </source>
</evidence>
<dbReference type="InterPro" id="IPR006963">
    <property type="entry name" value="Mopterin_OxRdtase_4Fe-4S_dom"/>
</dbReference>
<dbReference type="PROSITE" id="PS00551">
    <property type="entry name" value="MOLYBDOPTERIN_PROK_1"/>
    <property type="match status" value="1"/>
</dbReference>
<evidence type="ECO:0000313" key="12">
    <source>
        <dbReference type="EMBL" id="VBB42584.1"/>
    </source>
</evidence>
<feature type="domain" description="4Fe-4S Mo/W bis-MGD-type" evidence="11">
    <location>
        <begin position="247"/>
        <end position="303"/>
    </location>
</feature>
<dbReference type="InterPro" id="IPR036010">
    <property type="entry name" value="2Fe-2S_ferredoxin-like_sf"/>
</dbReference>
<dbReference type="FunFam" id="2.20.25.90:FF:000001">
    <property type="entry name" value="Formate dehydrogenase subunit alpha"/>
    <property type="match status" value="1"/>
</dbReference>
<dbReference type="GO" id="GO:0008137">
    <property type="term" value="F:NADH dehydrogenase (ubiquinone) activity"/>
    <property type="evidence" value="ECO:0007669"/>
    <property type="project" value="InterPro"/>
</dbReference>
<proteinExistence type="predicted"/>
<sequence>MGSKNMIVIDGRECTFSEGETILQVAQRNGFDIPTLCYLKGASPTGACRVCVVEVEGMKNLVTSCSTPAAANMVIRTESRRVVEARRLNLELLLASGQHNCLAQDMELDSWTDFQLEAMGTAAEHKDICPAYGTCRLQDLAIRYRVKGNRFSPAPLLYPIENVNPFIVRDHSRCILCGRCVQACNEVQVNNAISFGYRGSDAKVVTKGDRALKDSDCVFCGECVQACPVGALIPKRDFEQPCFQLESRKVHTTCSYCGVGCQLYLHVKDNRIVKVTGVEDVGPNYGSLCVKGRFGYDFVGHPDRLKKPLIRENGALREAEWDEALDLVKTRLESIRDTSGPDSIALLTSARVTNEENYVAQKFARAVLKTNNIDHCARL</sequence>
<dbReference type="GO" id="GO:0008863">
    <property type="term" value="F:formate dehydrogenase (NAD+) activity"/>
    <property type="evidence" value="ECO:0007669"/>
    <property type="project" value="UniProtKB-EC"/>
</dbReference>
<dbReference type="PANTHER" id="PTHR43105:SF14">
    <property type="entry name" value="FORMATE DEHYDROGENASE H"/>
    <property type="match status" value="1"/>
</dbReference>
<keyword evidence="7" id="KW-0411">Iron-sulfur</keyword>
<dbReference type="InterPro" id="IPR001041">
    <property type="entry name" value="2Fe-2S_ferredoxin-type"/>
</dbReference>
<gene>
    <name evidence="12" type="ORF">TRIP_B200724</name>
</gene>
<dbReference type="FunFam" id="3.30.70.20:FF:000035">
    <property type="entry name" value="Iron hydrogenase 1"/>
    <property type="match status" value="1"/>
</dbReference>
<dbReference type="AlphaFoldDB" id="A0A653A3J2"/>
<dbReference type="PROSITE" id="PS51669">
    <property type="entry name" value="4FE4S_MOW_BIS_MGD"/>
    <property type="match status" value="1"/>
</dbReference>
<dbReference type="Pfam" id="PF00384">
    <property type="entry name" value="Molybdopterin"/>
    <property type="match status" value="1"/>
</dbReference>
<dbReference type="SMART" id="SM00926">
    <property type="entry name" value="Molybdop_Fe4S4"/>
    <property type="match status" value="1"/>
</dbReference>
<dbReference type="Gene3D" id="3.30.70.20">
    <property type="match status" value="1"/>
</dbReference>
<dbReference type="PANTHER" id="PTHR43105">
    <property type="entry name" value="RESPIRATORY NITRATE REDUCTASE"/>
    <property type="match status" value="1"/>
</dbReference>
<dbReference type="Gene3D" id="3.40.50.740">
    <property type="match status" value="1"/>
</dbReference>
<dbReference type="EC" id="1.17.1.9" evidence="12"/>
<organism evidence="12">
    <name type="scientific">Uncultured Desulfatiglans sp</name>
    <dbReference type="NCBI Taxonomy" id="1748965"/>
    <lineage>
        <taxon>Bacteria</taxon>
        <taxon>Pseudomonadati</taxon>
        <taxon>Thermodesulfobacteriota</taxon>
        <taxon>Desulfobacteria</taxon>
        <taxon>Desulfatiglandales</taxon>
        <taxon>Desulfatiglandaceae</taxon>
        <taxon>Desulfatiglans</taxon>
        <taxon>environmental samples</taxon>
    </lineage>
</organism>
<dbReference type="SUPFAM" id="SSF54862">
    <property type="entry name" value="4Fe-4S ferredoxins"/>
    <property type="match status" value="1"/>
</dbReference>
<dbReference type="GO" id="GO:0016020">
    <property type="term" value="C:membrane"/>
    <property type="evidence" value="ECO:0007669"/>
    <property type="project" value="InterPro"/>
</dbReference>
<dbReference type="SMART" id="SM00929">
    <property type="entry name" value="NADH-G_4Fe-4S_3"/>
    <property type="match status" value="1"/>
</dbReference>
<keyword evidence="6" id="KW-0408">Iron</keyword>
<dbReference type="Gene3D" id="2.20.25.90">
    <property type="entry name" value="ADC-like domains"/>
    <property type="match status" value="1"/>
</dbReference>
<dbReference type="Pfam" id="PF13510">
    <property type="entry name" value="Fer2_4"/>
    <property type="match status" value="1"/>
</dbReference>
<dbReference type="InterPro" id="IPR006656">
    <property type="entry name" value="Mopterin_OxRdtase"/>
</dbReference>
<dbReference type="InterPro" id="IPR019574">
    <property type="entry name" value="NADH_UbQ_OxRdtase_Gsu_4Fe4S-bd"/>
</dbReference>
<keyword evidence="2" id="KW-0004">4Fe-4S</keyword>
<evidence type="ECO:0000256" key="1">
    <source>
        <dbReference type="ARBA" id="ARBA00001966"/>
    </source>
</evidence>
<dbReference type="InterPro" id="IPR000283">
    <property type="entry name" value="NADH_UbQ_OxRdtase_75kDa_su_CS"/>
</dbReference>
<dbReference type="SUPFAM" id="SSF54292">
    <property type="entry name" value="2Fe-2S ferredoxin-like"/>
    <property type="match status" value="1"/>
</dbReference>
<dbReference type="GO" id="GO:0003954">
    <property type="term" value="F:NADH dehydrogenase activity"/>
    <property type="evidence" value="ECO:0007669"/>
    <property type="project" value="TreeGrafter"/>
</dbReference>
<dbReference type="CDD" id="cd00207">
    <property type="entry name" value="fer2"/>
    <property type="match status" value="1"/>
</dbReference>
<evidence type="ECO:0000259" key="11">
    <source>
        <dbReference type="PROSITE" id="PS51669"/>
    </source>
</evidence>
<evidence type="ECO:0000256" key="7">
    <source>
        <dbReference type="ARBA" id="ARBA00023014"/>
    </source>
</evidence>
<dbReference type="EMBL" id="UPXX01000013">
    <property type="protein sequence ID" value="VBB42584.1"/>
    <property type="molecule type" value="Genomic_DNA"/>
</dbReference>
<comment type="cofactor">
    <cofactor evidence="1">
        <name>[4Fe-4S] cluster</name>
        <dbReference type="ChEBI" id="CHEBI:49883"/>
    </cofactor>
</comment>
<dbReference type="InterPro" id="IPR050123">
    <property type="entry name" value="Prok_molybdopt-oxidoreductase"/>
</dbReference>
<name>A0A653A3J2_UNCDX</name>
<evidence type="ECO:0000256" key="5">
    <source>
        <dbReference type="ARBA" id="ARBA00023002"/>
    </source>
</evidence>
<dbReference type="Pfam" id="PF12838">
    <property type="entry name" value="Fer4_7"/>
    <property type="match status" value="1"/>
</dbReference>
<evidence type="ECO:0000256" key="4">
    <source>
        <dbReference type="ARBA" id="ARBA00022737"/>
    </source>
</evidence>
<keyword evidence="5 12" id="KW-0560">Oxidoreductase</keyword>
<dbReference type="SUPFAM" id="SSF53706">
    <property type="entry name" value="Formate dehydrogenase/DMSO reductase, domains 1-3"/>
    <property type="match status" value="1"/>
</dbReference>
<dbReference type="PROSITE" id="PS51379">
    <property type="entry name" value="4FE4S_FER_2"/>
    <property type="match status" value="2"/>
</dbReference>
<keyword evidence="4" id="KW-0677">Repeat</keyword>
<dbReference type="PROSITE" id="PS00198">
    <property type="entry name" value="4FE4S_FER_1"/>
    <property type="match status" value="1"/>
</dbReference>
<feature type="domain" description="4Fe-4S ferredoxin-type" evidence="10">
    <location>
        <begin position="165"/>
        <end position="198"/>
    </location>
</feature>
<accession>A0A653A3J2</accession>
<reference evidence="12" key="1">
    <citation type="submission" date="2018-07" db="EMBL/GenBank/DDBJ databases">
        <authorList>
            <consortium name="Genoscope - CEA"/>
            <person name="William W."/>
        </authorList>
    </citation>
    <scope>NUCLEOTIDE SEQUENCE</scope>
    <source>
        <strain evidence="12">IK1</strain>
    </source>
</reference>
<evidence type="ECO:0000256" key="2">
    <source>
        <dbReference type="ARBA" id="ARBA00022485"/>
    </source>
</evidence>
<dbReference type="Gene3D" id="3.10.20.740">
    <property type="match status" value="1"/>
</dbReference>
<dbReference type="GO" id="GO:0042773">
    <property type="term" value="P:ATP synthesis coupled electron transport"/>
    <property type="evidence" value="ECO:0007669"/>
    <property type="project" value="InterPro"/>
</dbReference>
<dbReference type="InterPro" id="IPR027467">
    <property type="entry name" value="MopterinOxRdtase_cofactor_BS"/>
</dbReference>
<dbReference type="InterPro" id="IPR017896">
    <property type="entry name" value="4Fe4S_Fe-S-bd"/>
</dbReference>
<keyword evidence="3" id="KW-0479">Metal-binding</keyword>
<evidence type="ECO:0000256" key="8">
    <source>
        <dbReference type="ARBA" id="ARBA00034078"/>
    </source>
</evidence>
<dbReference type="GO" id="GO:0046872">
    <property type="term" value="F:metal ion binding"/>
    <property type="evidence" value="ECO:0007669"/>
    <property type="project" value="UniProtKB-KW"/>
</dbReference>
<dbReference type="PROSITE" id="PS51085">
    <property type="entry name" value="2FE2S_FER_2"/>
    <property type="match status" value="1"/>
</dbReference>
<dbReference type="PROSITE" id="PS00641">
    <property type="entry name" value="COMPLEX1_75K_1"/>
    <property type="match status" value="1"/>
</dbReference>
<feature type="domain" description="2Fe-2S ferredoxin-type" evidence="9">
    <location>
        <begin position="3"/>
        <end position="81"/>
    </location>
</feature>
<protein>
    <submittedName>
        <fullName evidence="12">FdhA6</fullName>
        <ecNumber evidence="12">1.17.1.9</ecNumber>
    </submittedName>
</protein>